<comment type="caution">
    <text evidence="2">The sequence shown here is derived from an EMBL/GenBank/DDBJ whole genome shotgun (WGS) entry which is preliminary data.</text>
</comment>
<organism evidence="2 3">
    <name type="scientific">Rhodopirellula islandica</name>
    <dbReference type="NCBI Taxonomy" id="595434"/>
    <lineage>
        <taxon>Bacteria</taxon>
        <taxon>Pseudomonadati</taxon>
        <taxon>Planctomycetota</taxon>
        <taxon>Planctomycetia</taxon>
        <taxon>Pirellulales</taxon>
        <taxon>Pirellulaceae</taxon>
        <taxon>Rhodopirellula</taxon>
    </lineage>
</organism>
<evidence type="ECO:0000256" key="1">
    <source>
        <dbReference type="SAM" id="MobiDB-lite"/>
    </source>
</evidence>
<sequence>MGPTSWLDSREHSHKSVKQRRKFDQRKQRGTSQLNRIQPIREITPQQRVLRDTKFKLGRCGL</sequence>
<name>A0A0J1BAR9_RHOIS</name>
<dbReference type="Proteomes" id="UP000036367">
    <property type="component" value="Unassembled WGS sequence"/>
</dbReference>
<keyword evidence="3" id="KW-1185">Reference proteome</keyword>
<proteinExistence type="predicted"/>
<dbReference type="AlphaFoldDB" id="A0A0J1BAR9"/>
<dbReference type="EMBL" id="LECT01000031">
    <property type="protein sequence ID" value="KLU03800.1"/>
    <property type="molecule type" value="Genomic_DNA"/>
</dbReference>
<evidence type="ECO:0000313" key="3">
    <source>
        <dbReference type="Proteomes" id="UP000036367"/>
    </source>
</evidence>
<evidence type="ECO:0000313" key="2">
    <source>
        <dbReference type="EMBL" id="KLU03800.1"/>
    </source>
</evidence>
<dbReference type="STRING" id="595434.RISK_004207"/>
<protein>
    <submittedName>
        <fullName evidence="2">Uncharacterized protein</fullName>
    </submittedName>
</protein>
<gene>
    <name evidence="2" type="ORF">RISK_004207</name>
</gene>
<feature type="region of interest" description="Disordered" evidence="1">
    <location>
        <begin position="1"/>
        <end position="34"/>
    </location>
</feature>
<accession>A0A0J1BAR9</accession>
<reference evidence="2" key="1">
    <citation type="submission" date="2015-05" db="EMBL/GenBank/DDBJ databases">
        <title>Permanent draft genome of Rhodopirellula islandicus K833.</title>
        <authorList>
            <person name="Kizina J."/>
            <person name="Richter M."/>
            <person name="Glockner F.O."/>
            <person name="Harder J."/>
        </authorList>
    </citation>
    <scope>NUCLEOTIDE SEQUENCE [LARGE SCALE GENOMIC DNA]</scope>
    <source>
        <strain evidence="2">K833</strain>
    </source>
</reference>
<feature type="compositionally biased region" description="Basic residues" evidence="1">
    <location>
        <begin position="12"/>
        <end position="24"/>
    </location>
</feature>